<sequence>MTKIPKLHAKNGPNNHPIAGGKTTPPYHILKRSRQEQPNHHHGTITVNLDERKENGTPSHQNGRALTPDRHQDTAVAKARKLKPSSTQIPKYGHRKGEKVERKENRTPSHQNGRGLAPDRHQDTAVAKVRKLKQLSTQIPKYGRREGEKVETVNPHQSLLRTTFQRKEIAKQQYSSTKQHVGKLIKRRKQAKGTWQPQPTQQIQIEDDEYKGPVNRHQRQRSKESQKPQR</sequence>
<dbReference type="Proteomes" id="UP000265520">
    <property type="component" value="Unassembled WGS sequence"/>
</dbReference>
<feature type="compositionally biased region" description="Basic and acidic residues" evidence="1">
    <location>
        <begin position="98"/>
        <end position="107"/>
    </location>
</feature>
<feature type="compositionally biased region" description="Basic residues" evidence="1">
    <location>
        <begin position="180"/>
        <end position="191"/>
    </location>
</feature>
<dbReference type="EMBL" id="LXQA010010138">
    <property type="protein sequence ID" value="MCH86324.1"/>
    <property type="molecule type" value="Genomic_DNA"/>
</dbReference>
<organism evidence="2 3">
    <name type="scientific">Trifolium medium</name>
    <dbReference type="NCBI Taxonomy" id="97028"/>
    <lineage>
        <taxon>Eukaryota</taxon>
        <taxon>Viridiplantae</taxon>
        <taxon>Streptophyta</taxon>
        <taxon>Embryophyta</taxon>
        <taxon>Tracheophyta</taxon>
        <taxon>Spermatophyta</taxon>
        <taxon>Magnoliopsida</taxon>
        <taxon>eudicotyledons</taxon>
        <taxon>Gunneridae</taxon>
        <taxon>Pentapetalae</taxon>
        <taxon>rosids</taxon>
        <taxon>fabids</taxon>
        <taxon>Fabales</taxon>
        <taxon>Fabaceae</taxon>
        <taxon>Papilionoideae</taxon>
        <taxon>50 kb inversion clade</taxon>
        <taxon>NPAAA clade</taxon>
        <taxon>Hologalegina</taxon>
        <taxon>IRL clade</taxon>
        <taxon>Trifolieae</taxon>
        <taxon>Trifolium</taxon>
    </lineage>
</organism>
<gene>
    <name evidence="2" type="ORF">A2U01_0007179</name>
</gene>
<feature type="compositionally biased region" description="Low complexity" evidence="1">
    <location>
        <begin position="194"/>
        <end position="204"/>
    </location>
</feature>
<evidence type="ECO:0000313" key="3">
    <source>
        <dbReference type="Proteomes" id="UP000265520"/>
    </source>
</evidence>
<feature type="compositionally biased region" description="Polar residues" evidence="1">
    <location>
        <begin position="154"/>
        <end position="163"/>
    </location>
</feature>
<protein>
    <submittedName>
        <fullName evidence="2">Uncharacterized protein</fullName>
    </submittedName>
</protein>
<dbReference type="AlphaFoldDB" id="A0A392MJ92"/>
<accession>A0A392MJ92</accession>
<evidence type="ECO:0000313" key="2">
    <source>
        <dbReference type="EMBL" id="MCH86324.1"/>
    </source>
</evidence>
<comment type="caution">
    <text evidence="2">The sequence shown here is derived from an EMBL/GenBank/DDBJ whole genome shotgun (WGS) entry which is preliminary data.</text>
</comment>
<name>A0A392MJ92_9FABA</name>
<proteinExistence type="predicted"/>
<reference evidence="2 3" key="1">
    <citation type="journal article" date="2018" name="Front. Plant Sci.">
        <title>Red Clover (Trifolium pratense) and Zigzag Clover (T. medium) - A Picture of Genomic Similarities and Differences.</title>
        <authorList>
            <person name="Dluhosova J."/>
            <person name="Istvanek J."/>
            <person name="Nedelnik J."/>
            <person name="Repkova J."/>
        </authorList>
    </citation>
    <scope>NUCLEOTIDE SEQUENCE [LARGE SCALE GENOMIC DNA]</scope>
    <source>
        <strain evidence="3">cv. 10/8</strain>
        <tissue evidence="2">Leaf</tissue>
    </source>
</reference>
<feature type="region of interest" description="Disordered" evidence="1">
    <location>
        <begin position="1"/>
        <end position="230"/>
    </location>
</feature>
<keyword evidence="3" id="KW-1185">Reference proteome</keyword>
<evidence type="ECO:0000256" key="1">
    <source>
        <dbReference type="SAM" id="MobiDB-lite"/>
    </source>
</evidence>
<feature type="compositionally biased region" description="Basic and acidic residues" evidence="1">
    <location>
        <begin position="221"/>
        <end position="230"/>
    </location>
</feature>